<dbReference type="EMBL" id="BGZK01001764">
    <property type="protein sequence ID" value="GBP85861.1"/>
    <property type="molecule type" value="Genomic_DNA"/>
</dbReference>
<organism evidence="2 3">
    <name type="scientific">Eumeta variegata</name>
    <name type="common">Bagworm moth</name>
    <name type="synonym">Eumeta japonica</name>
    <dbReference type="NCBI Taxonomy" id="151549"/>
    <lineage>
        <taxon>Eukaryota</taxon>
        <taxon>Metazoa</taxon>
        <taxon>Ecdysozoa</taxon>
        <taxon>Arthropoda</taxon>
        <taxon>Hexapoda</taxon>
        <taxon>Insecta</taxon>
        <taxon>Pterygota</taxon>
        <taxon>Neoptera</taxon>
        <taxon>Endopterygota</taxon>
        <taxon>Lepidoptera</taxon>
        <taxon>Glossata</taxon>
        <taxon>Ditrysia</taxon>
        <taxon>Tineoidea</taxon>
        <taxon>Psychidae</taxon>
        <taxon>Oiketicinae</taxon>
        <taxon>Eumeta</taxon>
    </lineage>
</organism>
<protein>
    <submittedName>
        <fullName evidence="2">Uncharacterized protein</fullName>
    </submittedName>
</protein>
<sequence length="113" mass="12427">MSSVEAFNFALNPFIELHCTRIRFLNGALPLKLSDKRRCLQMALIKSEAYPVYKRRPIKPAGDVTETGVVFKQPSDGRAKRQRGVGEASRGGGKVPPKFPDAGRGSGTSRRPE</sequence>
<accession>A0A4C1ZAP7</accession>
<dbReference type="Proteomes" id="UP000299102">
    <property type="component" value="Unassembled WGS sequence"/>
</dbReference>
<dbReference type="AlphaFoldDB" id="A0A4C1ZAP7"/>
<feature type="region of interest" description="Disordered" evidence="1">
    <location>
        <begin position="64"/>
        <end position="113"/>
    </location>
</feature>
<reference evidence="2 3" key="1">
    <citation type="journal article" date="2019" name="Commun. Biol.">
        <title>The bagworm genome reveals a unique fibroin gene that provides high tensile strength.</title>
        <authorList>
            <person name="Kono N."/>
            <person name="Nakamura H."/>
            <person name="Ohtoshi R."/>
            <person name="Tomita M."/>
            <person name="Numata K."/>
            <person name="Arakawa K."/>
        </authorList>
    </citation>
    <scope>NUCLEOTIDE SEQUENCE [LARGE SCALE GENOMIC DNA]</scope>
</reference>
<evidence type="ECO:0000313" key="2">
    <source>
        <dbReference type="EMBL" id="GBP85861.1"/>
    </source>
</evidence>
<keyword evidence="3" id="KW-1185">Reference proteome</keyword>
<name>A0A4C1ZAP7_EUMVA</name>
<evidence type="ECO:0000256" key="1">
    <source>
        <dbReference type="SAM" id="MobiDB-lite"/>
    </source>
</evidence>
<evidence type="ECO:0000313" key="3">
    <source>
        <dbReference type="Proteomes" id="UP000299102"/>
    </source>
</evidence>
<gene>
    <name evidence="2" type="ORF">EVAR_65437_1</name>
</gene>
<comment type="caution">
    <text evidence="2">The sequence shown here is derived from an EMBL/GenBank/DDBJ whole genome shotgun (WGS) entry which is preliminary data.</text>
</comment>
<proteinExistence type="predicted"/>